<evidence type="ECO:0000313" key="5">
    <source>
        <dbReference type="EMBL" id="GAE27728.1"/>
    </source>
</evidence>
<comment type="similarity">
    <text evidence="1 4">Belongs to the glycerate kinase type-1 family.</text>
</comment>
<organism evidence="5 6">
    <name type="scientific">Halalkalibacter wakoensis JCM 9140</name>
    <dbReference type="NCBI Taxonomy" id="1236970"/>
    <lineage>
        <taxon>Bacteria</taxon>
        <taxon>Bacillati</taxon>
        <taxon>Bacillota</taxon>
        <taxon>Bacilli</taxon>
        <taxon>Bacillales</taxon>
        <taxon>Bacillaceae</taxon>
        <taxon>Halalkalibacter</taxon>
    </lineage>
</organism>
<evidence type="ECO:0000256" key="1">
    <source>
        <dbReference type="ARBA" id="ARBA00006284"/>
    </source>
</evidence>
<evidence type="ECO:0000256" key="2">
    <source>
        <dbReference type="ARBA" id="ARBA00022679"/>
    </source>
</evidence>
<dbReference type="InterPro" id="IPR018193">
    <property type="entry name" value="Glyc_kinase_flavodox-like_fold"/>
</dbReference>
<dbReference type="STRING" id="1236970.JCM9140_3885"/>
<dbReference type="PIRSF" id="PIRSF006078">
    <property type="entry name" value="GlxK"/>
    <property type="match status" value="1"/>
</dbReference>
<dbReference type="Gene3D" id="3.90.1510.10">
    <property type="entry name" value="Glycerate kinase, domain 2"/>
    <property type="match status" value="1"/>
</dbReference>
<dbReference type="GO" id="GO:0008887">
    <property type="term" value="F:glycerate kinase activity"/>
    <property type="evidence" value="ECO:0007669"/>
    <property type="project" value="UniProtKB-UniRule"/>
</dbReference>
<gene>
    <name evidence="5" type="ORF">JCM9140_3885</name>
</gene>
<dbReference type="InterPro" id="IPR018197">
    <property type="entry name" value="Glycerate_kinase_RE-like"/>
</dbReference>
<dbReference type="RefSeq" id="WP_034749380.1">
    <property type="nucleotide sequence ID" value="NZ_BAUT01000062.1"/>
</dbReference>
<dbReference type="SUPFAM" id="SSF110738">
    <property type="entry name" value="Glycerate kinase I"/>
    <property type="match status" value="1"/>
</dbReference>
<dbReference type="InterPro" id="IPR036129">
    <property type="entry name" value="Glycerate_kinase_sf"/>
</dbReference>
<evidence type="ECO:0000256" key="3">
    <source>
        <dbReference type="ARBA" id="ARBA00022777"/>
    </source>
</evidence>
<dbReference type="NCBIfam" id="TIGR00045">
    <property type="entry name" value="glycerate kinase"/>
    <property type="match status" value="1"/>
</dbReference>
<dbReference type="EMBL" id="BAUT01000062">
    <property type="protein sequence ID" value="GAE27728.1"/>
    <property type="molecule type" value="Genomic_DNA"/>
</dbReference>
<evidence type="ECO:0000256" key="4">
    <source>
        <dbReference type="PIRNR" id="PIRNR006078"/>
    </source>
</evidence>
<dbReference type="GO" id="GO:0031388">
    <property type="term" value="P:organic acid phosphorylation"/>
    <property type="evidence" value="ECO:0007669"/>
    <property type="project" value="UniProtKB-UniRule"/>
</dbReference>
<accession>W4Q7P5</accession>
<sequence>MKIVVSPDSYKGSLSSIEVSKSMKKGIQKAISNAEIKLMPLADGGEGTLDTLVTSTNGEFISEEVQGPLGDAVIARWGLLDSGRTAIIEMAEASGLTLIPKEKLNPLEASTYGTGQLIKSALNKGCKKIILGIGGSATNDGGSGMVAALGVKLLDSQGQELKPGGGSLSQLDRISIDQLDQRIYQTEFIVASDVSNPLCGPEGASYIFGPQKGATPEMVTTLDQGLKQYAEKIKQYLSKDILNEPGAGAAGGLGAGLITFLNASIKPGIEIILDLLEFEKDVINADLVITGEGKTDIQTSFGKAPMGVGIRAQKHGVPVICVSGSVDPGIEALERHGINAAFSILNQPQTLEEAMANTDQLIQITLENLMKVYKLSFEAKRVIT</sequence>
<dbReference type="Gene3D" id="3.40.50.10350">
    <property type="entry name" value="Glycerate kinase, domain 1"/>
    <property type="match status" value="1"/>
</dbReference>
<dbReference type="AlphaFoldDB" id="W4Q7P5"/>
<dbReference type="Proteomes" id="UP000018890">
    <property type="component" value="Unassembled WGS sequence"/>
</dbReference>
<name>W4Q7P5_9BACI</name>
<protein>
    <submittedName>
        <fullName evidence="5">Glycerate kinase</fullName>
    </submittedName>
</protein>
<keyword evidence="6" id="KW-1185">Reference proteome</keyword>
<dbReference type="OrthoDB" id="9774290at2"/>
<keyword evidence="2 4" id="KW-0808">Transferase</keyword>
<reference evidence="5" key="1">
    <citation type="journal article" date="2014" name="Genome Announc.">
        <title>Draft Genome Sequences of Three Alkaliphilic Bacillus Strains, Bacillus wakoensis JCM 9140T, Bacillus akibai JCM 9157T, and Bacillus hemicellulosilyticus JCM 9152T.</title>
        <authorList>
            <person name="Yuki M."/>
            <person name="Oshima K."/>
            <person name="Suda W."/>
            <person name="Oshida Y."/>
            <person name="Kitamura K."/>
            <person name="Iida T."/>
            <person name="Hattori M."/>
            <person name="Ohkuma M."/>
        </authorList>
    </citation>
    <scope>NUCLEOTIDE SEQUENCE [LARGE SCALE GENOMIC DNA]</scope>
    <source>
        <strain evidence="5">JCM 9140</strain>
    </source>
</reference>
<comment type="caution">
    <text evidence="5">The sequence shown here is derived from an EMBL/GenBank/DDBJ whole genome shotgun (WGS) entry which is preliminary data.</text>
</comment>
<dbReference type="InterPro" id="IPR004381">
    <property type="entry name" value="Glycerate_kinase"/>
</dbReference>
<dbReference type="PANTHER" id="PTHR21599">
    <property type="entry name" value="GLYCERATE KINASE"/>
    <property type="match status" value="1"/>
</dbReference>
<evidence type="ECO:0000313" key="6">
    <source>
        <dbReference type="Proteomes" id="UP000018890"/>
    </source>
</evidence>
<dbReference type="PANTHER" id="PTHR21599:SF0">
    <property type="entry name" value="GLYCERATE KINASE"/>
    <property type="match status" value="1"/>
</dbReference>
<proteinExistence type="inferred from homology"/>
<dbReference type="Pfam" id="PF02595">
    <property type="entry name" value="Gly_kinase"/>
    <property type="match status" value="1"/>
</dbReference>
<keyword evidence="3 4" id="KW-0418">Kinase</keyword>